<dbReference type="Pfam" id="PF00001">
    <property type="entry name" value="7tm_1"/>
    <property type="match status" value="1"/>
</dbReference>
<keyword evidence="6 12" id="KW-0472">Membrane</keyword>
<dbReference type="PROSITE" id="PS50262">
    <property type="entry name" value="G_PROTEIN_RECEP_F1_2"/>
    <property type="match status" value="1"/>
</dbReference>
<feature type="transmembrane region" description="Helical" evidence="12">
    <location>
        <begin position="31"/>
        <end position="55"/>
    </location>
</feature>
<reference evidence="14" key="1">
    <citation type="submission" date="2021-06" db="EMBL/GenBank/DDBJ databases">
        <authorList>
            <consortium name="Wellcome Sanger Institute Data Sharing"/>
        </authorList>
    </citation>
    <scope>NUCLEOTIDE SEQUENCE [LARGE SCALE GENOMIC DNA]</scope>
</reference>
<protein>
    <recommendedName>
        <fullName evidence="13">G-protein coupled receptors family 1 profile domain-containing protein</fullName>
    </recommendedName>
</protein>
<keyword evidence="9" id="KW-0325">Glycoprotein</keyword>
<keyword evidence="4 12" id="KW-1133">Transmembrane helix</keyword>
<feature type="transmembrane region" description="Helical" evidence="12">
    <location>
        <begin position="104"/>
        <end position="126"/>
    </location>
</feature>
<evidence type="ECO:0000256" key="2">
    <source>
        <dbReference type="ARBA" id="ARBA00022475"/>
    </source>
</evidence>
<dbReference type="InterPro" id="IPR000276">
    <property type="entry name" value="GPCR_Rhodpsn"/>
</dbReference>
<evidence type="ECO:0000256" key="10">
    <source>
        <dbReference type="ARBA" id="ARBA00023224"/>
    </source>
</evidence>
<dbReference type="PROSITE" id="PS00237">
    <property type="entry name" value="G_PROTEIN_RECEP_F1_1"/>
    <property type="match status" value="1"/>
</dbReference>
<organism evidence="14 15">
    <name type="scientific">Erpetoichthys calabaricus</name>
    <name type="common">Rope fish</name>
    <name type="synonym">Calamoichthys calabaricus</name>
    <dbReference type="NCBI Taxonomy" id="27687"/>
    <lineage>
        <taxon>Eukaryota</taxon>
        <taxon>Metazoa</taxon>
        <taxon>Chordata</taxon>
        <taxon>Craniata</taxon>
        <taxon>Vertebrata</taxon>
        <taxon>Euteleostomi</taxon>
        <taxon>Actinopterygii</taxon>
        <taxon>Polypteriformes</taxon>
        <taxon>Polypteridae</taxon>
        <taxon>Erpetoichthys</taxon>
    </lineage>
</organism>
<dbReference type="PANTHER" id="PTHR24249:SF381">
    <property type="entry name" value="TRACE AMINE ASSOCIATED RECEPTOR 19P-RELATED"/>
    <property type="match status" value="1"/>
</dbReference>
<evidence type="ECO:0000256" key="1">
    <source>
        <dbReference type="ARBA" id="ARBA00004651"/>
    </source>
</evidence>
<reference evidence="14" key="2">
    <citation type="submission" date="2025-08" db="UniProtKB">
        <authorList>
            <consortium name="Ensembl"/>
        </authorList>
    </citation>
    <scope>IDENTIFICATION</scope>
</reference>
<sequence>MDEGEIEPVQYCYYPGNVSCIKEPRALWISVILYVLTAVVVMLTFCGNLVVIISISHFKQLHTPTNILVLSLAIADFLVGVVIMPFMVVQSVDTCWYFGSEFCVIYSVLLCLLTETSIVSLVMIAVDRYIAICYPLLYSSKITVRIVSVSVGVVWLIILIYVCGFIFLGGNTEGVIGIDPCPGDCLLVLSSGWGTVDLVLSFLLPVSVMVTLYSKIFFVARRHARAISVQQNISLDHSNIPKKSERKAAKTLGIVVAVFILCWLPFYTCTLLNQFINFSVPSVVSCAFLWLAYINSSINPVIYALFYPWFQKSLKLMMKFKICSSGSSNIKLVAEI</sequence>
<feature type="transmembrane region" description="Helical" evidence="12">
    <location>
        <begin position="288"/>
        <end position="310"/>
    </location>
</feature>
<reference evidence="14" key="3">
    <citation type="submission" date="2025-09" db="UniProtKB">
        <authorList>
            <consortium name="Ensembl"/>
        </authorList>
    </citation>
    <scope>IDENTIFICATION</scope>
</reference>
<keyword evidence="15" id="KW-1185">Reference proteome</keyword>
<dbReference type="Proteomes" id="UP000694620">
    <property type="component" value="Chromosome 3"/>
</dbReference>
<feature type="transmembrane region" description="Helical" evidence="12">
    <location>
        <begin position="67"/>
        <end position="92"/>
    </location>
</feature>
<evidence type="ECO:0000256" key="11">
    <source>
        <dbReference type="RuleBase" id="RU000688"/>
    </source>
</evidence>
<dbReference type="PRINTS" id="PR01830">
    <property type="entry name" value="TRACEAMINER"/>
</dbReference>
<evidence type="ECO:0000256" key="9">
    <source>
        <dbReference type="ARBA" id="ARBA00023180"/>
    </source>
</evidence>
<dbReference type="SUPFAM" id="SSF81321">
    <property type="entry name" value="Family A G protein-coupled receptor-like"/>
    <property type="match status" value="1"/>
</dbReference>
<evidence type="ECO:0000256" key="6">
    <source>
        <dbReference type="ARBA" id="ARBA00023136"/>
    </source>
</evidence>
<evidence type="ECO:0000259" key="13">
    <source>
        <dbReference type="PROSITE" id="PS50262"/>
    </source>
</evidence>
<evidence type="ECO:0000256" key="7">
    <source>
        <dbReference type="ARBA" id="ARBA00023157"/>
    </source>
</evidence>
<dbReference type="GeneTree" id="ENSGT01120000271932"/>
<comment type="subcellular location">
    <subcellularLocation>
        <location evidence="1">Cell membrane</location>
        <topology evidence="1">Multi-pass membrane protein</topology>
    </subcellularLocation>
</comment>
<evidence type="ECO:0000256" key="3">
    <source>
        <dbReference type="ARBA" id="ARBA00022692"/>
    </source>
</evidence>
<feature type="transmembrane region" description="Helical" evidence="12">
    <location>
        <begin position="252"/>
        <end position="276"/>
    </location>
</feature>
<keyword evidence="10 11" id="KW-0807">Transducer</keyword>
<accession>A0A8C4X3Y5</accession>
<proteinExistence type="inferred from homology"/>
<dbReference type="CDD" id="cd15055">
    <property type="entry name" value="7tmA_TAARs"/>
    <property type="match status" value="1"/>
</dbReference>
<dbReference type="SMART" id="SM01381">
    <property type="entry name" value="7TM_GPCR_Srsx"/>
    <property type="match status" value="1"/>
</dbReference>
<evidence type="ECO:0000256" key="4">
    <source>
        <dbReference type="ARBA" id="ARBA00022989"/>
    </source>
</evidence>
<feature type="transmembrane region" description="Helical" evidence="12">
    <location>
        <begin position="198"/>
        <end position="218"/>
    </location>
</feature>
<feature type="transmembrane region" description="Helical" evidence="12">
    <location>
        <begin position="146"/>
        <end position="168"/>
    </location>
</feature>
<name>A0A8C4X3Y5_ERPCA</name>
<keyword evidence="7" id="KW-1015">Disulfide bond</keyword>
<dbReference type="FunFam" id="1.20.1070.10:FF:000030">
    <property type="entry name" value="trace amine-associated receptor 1"/>
    <property type="match status" value="1"/>
</dbReference>
<evidence type="ECO:0000256" key="8">
    <source>
        <dbReference type="ARBA" id="ARBA00023170"/>
    </source>
</evidence>
<keyword evidence="3 11" id="KW-0812">Transmembrane</keyword>
<comment type="similarity">
    <text evidence="11">Belongs to the G-protein coupled receptor 1 family.</text>
</comment>
<keyword evidence="2" id="KW-1003">Cell membrane</keyword>
<dbReference type="Ensembl" id="ENSECRT00000003774.1">
    <property type="protein sequence ID" value="ENSECRP00000003713.1"/>
    <property type="gene ID" value="ENSECRG00000002553.1"/>
</dbReference>
<evidence type="ECO:0000313" key="15">
    <source>
        <dbReference type="Proteomes" id="UP000694620"/>
    </source>
</evidence>
<dbReference type="PANTHER" id="PTHR24249">
    <property type="entry name" value="HISTAMINE RECEPTOR-RELATED G-PROTEIN COUPLED RECEPTOR"/>
    <property type="match status" value="1"/>
</dbReference>
<dbReference type="AlphaFoldDB" id="A0A8C4X3Y5"/>
<dbReference type="InterPro" id="IPR050569">
    <property type="entry name" value="TAAR"/>
</dbReference>
<dbReference type="InterPro" id="IPR017452">
    <property type="entry name" value="GPCR_Rhodpsn_7TM"/>
</dbReference>
<keyword evidence="5 11" id="KW-0297">G-protein coupled receptor</keyword>
<keyword evidence="8 11" id="KW-0675">Receptor</keyword>
<evidence type="ECO:0000313" key="14">
    <source>
        <dbReference type="Ensembl" id="ENSECRP00000003713.1"/>
    </source>
</evidence>
<evidence type="ECO:0000256" key="5">
    <source>
        <dbReference type="ARBA" id="ARBA00023040"/>
    </source>
</evidence>
<dbReference type="InterPro" id="IPR009132">
    <property type="entry name" value="TAAR_fam"/>
</dbReference>
<dbReference type="PRINTS" id="PR00237">
    <property type="entry name" value="GPCRRHODOPSN"/>
</dbReference>
<evidence type="ECO:0000256" key="12">
    <source>
        <dbReference type="SAM" id="Phobius"/>
    </source>
</evidence>
<feature type="domain" description="G-protein coupled receptors family 1 profile" evidence="13">
    <location>
        <begin position="47"/>
        <end position="303"/>
    </location>
</feature>
<dbReference type="GO" id="GO:0005886">
    <property type="term" value="C:plasma membrane"/>
    <property type="evidence" value="ECO:0007669"/>
    <property type="project" value="UniProtKB-SubCell"/>
</dbReference>
<dbReference type="GO" id="GO:0001594">
    <property type="term" value="F:trace-amine receptor activity"/>
    <property type="evidence" value="ECO:0007669"/>
    <property type="project" value="InterPro"/>
</dbReference>
<dbReference type="Gene3D" id="1.20.1070.10">
    <property type="entry name" value="Rhodopsin 7-helix transmembrane proteins"/>
    <property type="match status" value="1"/>
</dbReference>